<feature type="transmembrane region" description="Helical" evidence="1">
    <location>
        <begin position="144"/>
        <end position="162"/>
    </location>
</feature>
<feature type="transmembrane region" description="Helical" evidence="1">
    <location>
        <begin position="61"/>
        <end position="83"/>
    </location>
</feature>
<proteinExistence type="predicted"/>
<dbReference type="PIRSF" id="PIRSF002746">
    <property type="entry name" value="Gluconate_transporter"/>
    <property type="match status" value="1"/>
</dbReference>
<dbReference type="NCBIfam" id="TIGR00791">
    <property type="entry name" value="gntP"/>
    <property type="match status" value="1"/>
</dbReference>
<feature type="transmembrane region" description="Helical" evidence="1">
    <location>
        <begin position="396"/>
        <end position="420"/>
    </location>
</feature>
<accession>A0A239PUX5</accession>
<dbReference type="GO" id="GO:0015128">
    <property type="term" value="F:gluconate transmembrane transporter activity"/>
    <property type="evidence" value="ECO:0007669"/>
    <property type="project" value="InterPro"/>
</dbReference>
<name>A0A239PUX5_9PROT</name>
<dbReference type="RefSeq" id="WP_200815316.1">
    <property type="nucleotide sequence ID" value="NZ_FZQA01000004.1"/>
</dbReference>
<keyword evidence="1" id="KW-1133">Transmembrane helix</keyword>
<reference evidence="2 3" key="1">
    <citation type="submission" date="2017-07" db="EMBL/GenBank/DDBJ databases">
        <authorList>
            <person name="Sun Z.S."/>
            <person name="Albrecht U."/>
            <person name="Echele G."/>
            <person name="Lee C.C."/>
        </authorList>
    </citation>
    <scope>NUCLEOTIDE SEQUENCE [LARGE SCALE GENOMIC DNA]</scope>
    <source>
        <strain evidence="2 3">CGMCC 1.12710</strain>
    </source>
</reference>
<feature type="transmembrane region" description="Helical" evidence="1">
    <location>
        <begin position="107"/>
        <end position="132"/>
    </location>
</feature>
<feature type="transmembrane region" description="Helical" evidence="1">
    <location>
        <begin position="182"/>
        <end position="206"/>
    </location>
</feature>
<evidence type="ECO:0000256" key="1">
    <source>
        <dbReference type="SAM" id="Phobius"/>
    </source>
</evidence>
<feature type="transmembrane region" description="Helical" evidence="1">
    <location>
        <begin position="370"/>
        <end position="390"/>
    </location>
</feature>
<feature type="transmembrane region" description="Helical" evidence="1">
    <location>
        <begin position="314"/>
        <end position="332"/>
    </location>
</feature>
<gene>
    <name evidence="2" type="ORF">SAMN06297382_1969</name>
</gene>
<feature type="transmembrane region" description="Helical" evidence="1">
    <location>
        <begin position="274"/>
        <end position="293"/>
    </location>
</feature>
<organism evidence="2 3">
    <name type="scientific">Amphiplicatus metriothermophilus</name>
    <dbReference type="NCBI Taxonomy" id="1519374"/>
    <lineage>
        <taxon>Bacteria</taxon>
        <taxon>Pseudomonadati</taxon>
        <taxon>Pseudomonadota</taxon>
        <taxon>Alphaproteobacteria</taxon>
        <taxon>Parvularculales</taxon>
        <taxon>Parvularculaceae</taxon>
        <taxon>Amphiplicatus</taxon>
    </lineage>
</organism>
<dbReference type="InterPro" id="IPR003474">
    <property type="entry name" value="Glcn_transporter"/>
</dbReference>
<evidence type="ECO:0000313" key="3">
    <source>
        <dbReference type="Proteomes" id="UP000198346"/>
    </source>
</evidence>
<feature type="transmembrane region" description="Helical" evidence="1">
    <location>
        <begin position="344"/>
        <end position="363"/>
    </location>
</feature>
<feature type="transmembrane region" description="Helical" evidence="1">
    <location>
        <begin position="239"/>
        <end position="262"/>
    </location>
</feature>
<feature type="transmembrane region" description="Helical" evidence="1">
    <location>
        <begin position="432"/>
        <end position="456"/>
    </location>
</feature>
<keyword evidence="3" id="KW-1185">Reference proteome</keyword>
<evidence type="ECO:0000313" key="2">
    <source>
        <dbReference type="EMBL" id="SNT74065.1"/>
    </source>
</evidence>
<feature type="transmembrane region" description="Helical" evidence="1">
    <location>
        <begin position="7"/>
        <end position="26"/>
    </location>
</feature>
<dbReference type="GO" id="GO:0005886">
    <property type="term" value="C:plasma membrane"/>
    <property type="evidence" value="ECO:0007669"/>
    <property type="project" value="TreeGrafter"/>
</dbReference>
<sequence>MMDPASPLYLGLVLTGAVLALLLLIVRLKVPAFFSLMLISACAGLLLGVPPTDMAETIRAGMGSVLGFIAVVVGLGAMLGALLERAGGVEAVAAALVRGKSAARLPWMMGLIGLIVAIPVFFDVALIILAPVLFRLAARAGRPLLFLAVPLLAGLGAAHAFIPPTPGPVAVAALMKADLGLVILFGALAGIPAAAVGGPLFAYVLFRDGRAPAEGAEGFPEQPRADQAGPEPPKRRASLAAALVFILLPLVLIAGATVVDVAKLSGCAAETMRFIGHPFTALLIAVALSYAHARMRLGLDARALNQAAARALEPAGAVILVTGAGGVFKQVLVDSGAGVRIAEAVADAGLPLLGFAFVIAAVIRIAQGSATVAMITAAGLAAPVAQAVGADAVETALAAVAVAAGATVLSHVNDSGFWLVSRYLGLTEMQTLKSWTVASTLVGLTGFAVVLALGAVL</sequence>
<dbReference type="PANTHER" id="PTHR30354:SF25">
    <property type="entry name" value="INNER MEMBRANE PERMEASE YGBN"/>
    <property type="match status" value="1"/>
</dbReference>
<protein>
    <submittedName>
        <fullName evidence="2">Gnt-I system low-affinity gluconate transporter</fullName>
    </submittedName>
</protein>
<dbReference type="Proteomes" id="UP000198346">
    <property type="component" value="Unassembled WGS sequence"/>
</dbReference>
<feature type="transmembrane region" description="Helical" evidence="1">
    <location>
        <begin position="32"/>
        <end position="49"/>
    </location>
</feature>
<dbReference type="EMBL" id="FZQA01000004">
    <property type="protein sequence ID" value="SNT74065.1"/>
    <property type="molecule type" value="Genomic_DNA"/>
</dbReference>
<dbReference type="Pfam" id="PF02447">
    <property type="entry name" value="GntP_permease"/>
    <property type="match status" value="1"/>
</dbReference>
<dbReference type="AlphaFoldDB" id="A0A239PUX5"/>
<keyword evidence="1" id="KW-0812">Transmembrane</keyword>
<keyword evidence="1" id="KW-0472">Membrane</keyword>
<dbReference type="PANTHER" id="PTHR30354">
    <property type="entry name" value="GNT FAMILY GLUCONATE TRANSPORTER"/>
    <property type="match status" value="1"/>
</dbReference>